<dbReference type="CDD" id="cd10447">
    <property type="entry name" value="GIY-YIG_unchar_2"/>
    <property type="match status" value="1"/>
</dbReference>
<protein>
    <submittedName>
        <fullName evidence="2">GIY-YIG nuclease superfamily protein</fullName>
    </submittedName>
</protein>
<proteinExistence type="predicted"/>
<dbReference type="Pfam" id="PF14267">
    <property type="entry name" value="DUF4357"/>
    <property type="match status" value="1"/>
</dbReference>
<accession>A0A8S5P540</accession>
<evidence type="ECO:0000313" key="2">
    <source>
        <dbReference type="EMBL" id="DAE02182.1"/>
    </source>
</evidence>
<dbReference type="EMBL" id="BK015343">
    <property type="protein sequence ID" value="DAE02182.1"/>
    <property type="molecule type" value="Genomic_DNA"/>
</dbReference>
<feature type="domain" description="DUF4357" evidence="1">
    <location>
        <begin position="216"/>
        <end position="265"/>
    </location>
</feature>
<dbReference type="InterPro" id="IPR025579">
    <property type="entry name" value="DUF4357"/>
</dbReference>
<evidence type="ECO:0000259" key="1">
    <source>
        <dbReference type="Pfam" id="PF14267"/>
    </source>
</evidence>
<reference evidence="2" key="1">
    <citation type="journal article" date="2021" name="Proc. Natl. Acad. Sci. U.S.A.">
        <title>A Catalog of Tens of Thousands of Viruses from Human Metagenomes Reveals Hidden Associations with Chronic Diseases.</title>
        <authorList>
            <person name="Tisza M.J."/>
            <person name="Buck C.B."/>
        </authorList>
    </citation>
    <scope>NUCLEOTIDE SEQUENCE</scope>
    <source>
        <strain evidence="2">Ctiil21</strain>
    </source>
</reference>
<sequence>MHTKKKAVEFLLFDGSMDGIVLASRKGSNTRAMKIPRDHLADAAGEIQLCNIGVYFLFYERELLGVETLYIGESSNLYNRLLNHAKNKEDWITVVAFCSTDLNKAILHFTEHALCQTITNNGHTVKTKQSNQNIMISTGDALFAEEFMDEIGLFLGTFGYNALRTVEKKGKAFFCKAKDADATGFKSNEGFTVQKGSRVASTVAPAFTDSNYAIIRDALEQDGVIKSGVFQRDHGFSSASAAASVVLGNSSNGRLLWKTAEGVKLGDL</sequence>
<organism evidence="2">
    <name type="scientific">Myoviridae sp. ctiil21</name>
    <dbReference type="NCBI Taxonomy" id="2825153"/>
    <lineage>
        <taxon>Viruses</taxon>
        <taxon>Duplodnaviria</taxon>
        <taxon>Heunggongvirae</taxon>
        <taxon>Uroviricota</taxon>
        <taxon>Caudoviricetes</taxon>
    </lineage>
</organism>
<name>A0A8S5P540_9CAUD</name>